<dbReference type="PaxDb" id="214684-Q5KHM6"/>
<dbReference type="GO" id="GO:0006355">
    <property type="term" value="P:regulation of DNA-templated transcription"/>
    <property type="evidence" value="ECO:0007669"/>
    <property type="project" value="InterPro"/>
</dbReference>
<organism evidence="6 7">
    <name type="scientific">Cryptococcus deneoformans (strain JEC21 / ATCC MYA-565)</name>
    <name type="common">Cryptococcus neoformans var. neoformans serotype D</name>
    <dbReference type="NCBI Taxonomy" id="214684"/>
    <lineage>
        <taxon>Eukaryota</taxon>
        <taxon>Fungi</taxon>
        <taxon>Dikarya</taxon>
        <taxon>Basidiomycota</taxon>
        <taxon>Agaricomycotina</taxon>
        <taxon>Tremellomycetes</taxon>
        <taxon>Tremellales</taxon>
        <taxon>Cryptococcaceae</taxon>
        <taxon>Cryptococcus</taxon>
        <taxon>Cryptococcus neoformans species complex</taxon>
    </lineage>
</organism>
<evidence type="ECO:0000256" key="4">
    <source>
        <dbReference type="ARBA" id="ARBA00023242"/>
    </source>
</evidence>
<dbReference type="EMBL" id="AE017344">
    <property type="protein sequence ID" value="AAW42798.1"/>
    <property type="molecule type" value="Genomic_DNA"/>
</dbReference>
<evidence type="ECO:0000256" key="2">
    <source>
        <dbReference type="ARBA" id="ARBA00023125"/>
    </source>
</evidence>
<dbReference type="VEuPathDB" id="FungiDB:CND05950"/>
<dbReference type="GO" id="GO:0003677">
    <property type="term" value="F:DNA binding"/>
    <property type="evidence" value="ECO:0007669"/>
    <property type="project" value="UniProtKB-KW"/>
</dbReference>
<proteinExistence type="inferred from homology"/>
<keyword evidence="4" id="KW-0539">Nucleus</keyword>
<dbReference type="InterPro" id="IPR009057">
    <property type="entry name" value="Homeodomain-like_sf"/>
</dbReference>
<evidence type="ECO:0000256" key="3">
    <source>
        <dbReference type="ARBA" id="ARBA00023155"/>
    </source>
</evidence>
<sequence length="405" mass="44891">MLSTCDSSSQSIRRSLQDDLLDFQETFAKALGKREVHDLESVVQKGNKLVTAIKWSSSRDLLDKNTASLAYAVASSVKLIGSSALELEGGREDAIGEAMLRIESLLLDEGQSRKRQQRNHVPRLKRYCRGSSSESSIAWPKSTFDNSPKPSEPPIDHTVVRLWFLDNLAYPYPTAQQKDFLAKTAGIQRSQVDSDLTNYRRRAGWTDIMNVWCGGDRNAMKKLMNRVEKGKEQRKKILDAVQGCRDYLTMKENNKVGDWIKEITQNSAFKYRFTGSLPDISAASPCSSIRPCTPRSFSGSSATSSTSSCSEVSEASAIITIPRKRRYTGDESISPFKRVQGQTVEVSGSYEPWSFADLQPMPPSPGAAQEDIDNEFVAPTTYFISATSLSLSSPAEPLTKPRLAC</sequence>
<dbReference type="OrthoDB" id="2574029at2759"/>
<feature type="domain" description="KN homeodomain" evidence="5">
    <location>
        <begin position="163"/>
        <end position="202"/>
    </location>
</feature>
<evidence type="ECO:0000313" key="6">
    <source>
        <dbReference type="EMBL" id="AAW42798.1"/>
    </source>
</evidence>
<keyword evidence="7" id="KW-1185">Reference proteome</keyword>
<dbReference type="STRING" id="214684.Q5KHM6"/>
<dbReference type="Proteomes" id="UP000002149">
    <property type="component" value="Chromosome 4"/>
</dbReference>
<keyword evidence="2" id="KW-0238">DNA-binding</keyword>
<dbReference type="RefSeq" id="XP_024512621.1">
    <property type="nucleotide sequence ID" value="XM_024657112.1"/>
</dbReference>
<accession>Q5KHM6</accession>
<evidence type="ECO:0000313" key="7">
    <source>
        <dbReference type="Proteomes" id="UP000002149"/>
    </source>
</evidence>
<name>Q5KHM6_CRYD1</name>
<dbReference type="GeneID" id="3257467"/>
<dbReference type="HOGENOM" id="CLU_771635_0_0_1"/>
<evidence type="ECO:0000259" key="5">
    <source>
        <dbReference type="Pfam" id="PF05920"/>
    </source>
</evidence>
<gene>
    <name evidence="6" type="ordered locus">CND05950</name>
</gene>
<dbReference type="InParanoid" id="Q5KHM6"/>
<dbReference type="Pfam" id="PF05920">
    <property type="entry name" value="Homeobox_KN"/>
    <property type="match status" value="1"/>
</dbReference>
<dbReference type="Gene3D" id="1.10.10.60">
    <property type="entry name" value="Homeodomain-like"/>
    <property type="match status" value="1"/>
</dbReference>
<dbReference type="InterPro" id="IPR008422">
    <property type="entry name" value="KN_HD"/>
</dbReference>
<accession>Q55UR4</accession>
<keyword evidence="3" id="KW-0371">Homeobox</keyword>
<dbReference type="AlphaFoldDB" id="Q5KHM6"/>
<dbReference type="SUPFAM" id="SSF46689">
    <property type="entry name" value="Homeodomain-like"/>
    <property type="match status" value="1"/>
</dbReference>
<dbReference type="KEGG" id="cne:CND05950"/>
<protein>
    <submittedName>
        <fullName evidence="6">Sexual development regulator</fullName>
    </submittedName>
</protein>
<reference evidence="6 7" key="1">
    <citation type="journal article" date="2005" name="Science">
        <title>The genome of the basidiomycetous yeast and human pathogen Cryptococcus neoformans.</title>
        <authorList>
            <person name="Loftus B.J."/>
            <person name="Fung E."/>
            <person name="Roncaglia P."/>
            <person name="Rowley D."/>
            <person name="Amedeo P."/>
            <person name="Bruno D."/>
            <person name="Vamathevan J."/>
            <person name="Miranda M."/>
            <person name="Anderson I.J."/>
            <person name="Fraser J.A."/>
            <person name="Allen J.E."/>
            <person name="Bosdet I.E."/>
            <person name="Brent M.R."/>
            <person name="Chiu R."/>
            <person name="Doering T.L."/>
            <person name="Donlin M.J."/>
            <person name="D'Souza C.A."/>
            <person name="Fox D.S."/>
            <person name="Grinberg V."/>
            <person name="Fu J."/>
            <person name="Fukushima M."/>
            <person name="Haas B.J."/>
            <person name="Huang J.C."/>
            <person name="Janbon G."/>
            <person name="Jones S.J."/>
            <person name="Koo H.L."/>
            <person name="Krzywinski M.I."/>
            <person name="Kwon-Chung J.K."/>
            <person name="Lengeler K.B."/>
            <person name="Maiti R."/>
            <person name="Marra M.A."/>
            <person name="Marra R.E."/>
            <person name="Mathewson C.A."/>
            <person name="Mitchell T.G."/>
            <person name="Pertea M."/>
            <person name="Riggs F.R."/>
            <person name="Salzberg S.L."/>
            <person name="Schein J.E."/>
            <person name="Shvartsbeyn A."/>
            <person name="Shin H."/>
            <person name="Shumway M."/>
            <person name="Specht C.A."/>
            <person name="Suh B.B."/>
            <person name="Tenney A."/>
            <person name="Utterback T.R."/>
            <person name="Wickes B.L."/>
            <person name="Wortman J.R."/>
            <person name="Wye N.H."/>
            <person name="Kronstad J.W."/>
            <person name="Lodge J.K."/>
            <person name="Heitman J."/>
            <person name="Davis R.W."/>
            <person name="Fraser C.M."/>
            <person name="Hyman R.W."/>
        </authorList>
    </citation>
    <scope>NUCLEOTIDE SEQUENCE [LARGE SCALE GENOMIC DNA]</scope>
    <source>
        <strain evidence="7">JEC21 / ATCC MYA-565</strain>
    </source>
</reference>
<evidence type="ECO:0000256" key="1">
    <source>
        <dbReference type="ARBA" id="ARBA00005800"/>
    </source>
</evidence>
<comment type="similarity">
    <text evidence="1">Belongs to the TALE/M-ATYP homeobox family.</text>
</comment>